<keyword evidence="3" id="KW-1185">Reference proteome</keyword>
<protein>
    <recommendedName>
        <fullName evidence="4">Fructose-bisphosphate aldolase</fullName>
    </recommendedName>
</protein>
<evidence type="ECO:0000313" key="2">
    <source>
        <dbReference type="EMBL" id="CAK0807564.1"/>
    </source>
</evidence>
<reference evidence="2" key="1">
    <citation type="submission" date="2023-10" db="EMBL/GenBank/DDBJ databases">
        <authorList>
            <person name="Chen Y."/>
            <person name="Shah S."/>
            <person name="Dougan E. K."/>
            <person name="Thang M."/>
            <person name="Chan C."/>
        </authorList>
    </citation>
    <scope>NUCLEOTIDE SEQUENCE [LARGE SCALE GENOMIC DNA]</scope>
</reference>
<feature type="compositionally biased region" description="Low complexity" evidence="1">
    <location>
        <begin position="270"/>
        <end position="302"/>
    </location>
</feature>
<dbReference type="Proteomes" id="UP001189429">
    <property type="component" value="Unassembled WGS sequence"/>
</dbReference>
<name>A0ABN9QN52_9DINO</name>
<evidence type="ECO:0000313" key="3">
    <source>
        <dbReference type="Proteomes" id="UP001189429"/>
    </source>
</evidence>
<gene>
    <name evidence="2" type="ORF">PCOR1329_LOCUS13411</name>
</gene>
<feature type="non-terminal residue" evidence="2">
    <location>
        <position position="1"/>
    </location>
</feature>
<evidence type="ECO:0008006" key="4">
    <source>
        <dbReference type="Google" id="ProtNLM"/>
    </source>
</evidence>
<feature type="region of interest" description="Disordered" evidence="1">
    <location>
        <begin position="242"/>
        <end position="302"/>
    </location>
</feature>
<comment type="caution">
    <text evidence="2">The sequence shown here is derived from an EMBL/GenBank/DDBJ whole genome shotgun (WGS) entry which is preliminary data.</text>
</comment>
<organism evidence="2 3">
    <name type="scientific">Prorocentrum cordatum</name>
    <dbReference type="NCBI Taxonomy" id="2364126"/>
    <lineage>
        <taxon>Eukaryota</taxon>
        <taxon>Sar</taxon>
        <taxon>Alveolata</taxon>
        <taxon>Dinophyceae</taxon>
        <taxon>Prorocentrales</taxon>
        <taxon>Prorocentraceae</taxon>
        <taxon>Prorocentrum</taxon>
    </lineage>
</organism>
<sequence>ADGELDEVDHCALGDTIGDAARGGVGAAGRSVREIGLTSCEPLIPKRLSPKPHAADAERDVVVMGDSVLVTADLEGPAAPHALGTEADDALDEVVHHALDDTIRDAVREGVGAAGRSVREIGLASCEPLIPKRLSPKPHADTEREFEVLGDSVLVAADLEGPVPLGAAPPGPSAGPDSCPHPVINCGMAEFEGGARCATGAESSSPPRGLPVDATFLDKVAFLLRAASGGIVSDMEDEVGQTVKRQRRAAAAVPAGRGHRPSSWPPSATRGAPASGPPAKRARASAAPSLPRASRAAEGGDR</sequence>
<evidence type="ECO:0000256" key="1">
    <source>
        <dbReference type="SAM" id="MobiDB-lite"/>
    </source>
</evidence>
<proteinExistence type="predicted"/>
<accession>A0ABN9QN52</accession>
<dbReference type="EMBL" id="CAUYUJ010003958">
    <property type="protein sequence ID" value="CAK0807564.1"/>
    <property type="molecule type" value="Genomic_DNA"/>
</dbReference>